<protein>
    <submittedName>
        <fullName evidence="1">Uncharacterized protein</fullName>
    </submittedName>
</protein>
<accession>A0A8E2F9Y1</accession>
<keyword evidence="2" id="KW-1185">Reference proteome</keyword>
<gene>
    <name evidence="1" type="ORF">AOQ84DRAFT_148268</name>
</gene>
<name>A0A8E2F9Y1_9PEZI</name>
<evidence type="ECO:0000313" key="1">
    <source>
        <dbReference type="EMBL" id="OCL12613.1"/>
    </source>
</evidence>
<organism evidence="1 2">
    <name type="scientific">Glonium stellatum</name>
    <dbReference type="NCBI Taxonomy" id="574774"/>
    <lineage>
        <taxon>Eukaryota</taxon>
        <taxon>Fungi</taxon>
        <taxon>Dikarya</taxon>
        <taxon>Ascomycota</taxon>
        <taxon>Pezizomycotina</taxon>
        <taxon>Dothideomycetes</taxon>
        <taxon>Pleosporomycetidae</taxon>
        <taxon>Gloniales</taxon>
        <taxon>Gloniaceae</taxon>
        <taxon>Glonium</taxon>
    </lineage>
</organism>
<dbReference type="AlphaFoldDB" id="A0A8E2F9Y1"/>
<sequence>MKKLACDLGRYTSVFRGLSKQRRSFLRCLWVRWACSAVLNISSSSPLTYTGPVSCRDIISVVTPRELKSGYVRTGFFNRFHLHVSPNIYQKYFHVQ</sequence>
<reference evidence="1 2" key="1">
    <citation type="journal article" date="2016" name="Nat. Commun.">
        <title>Ectomycorrhizal ecology is imprinted in the genome of the dominant symbiotic fungus Cenococcum geophilum.</title>
        <authorList>
            <consortium name="DOE Joint Genome Institute"/>
            <person name="Peter M."/>
            <person name="Kohler A."/>
            <person name="Ohm R.A."/>
            <person name="Kuo A."/>
            <person name="Krutzmann J."/>
            <person name="Morin E."/>
            <person name="Arend M."/>
            <person name="Barry K.W."/>
            <person name="Binder M."/>
            <person name="Choi C."/>
            <person name="Clum A."/>
            <person name="Copeland A."/>
            <person name="Grisel N."/>
            <person name="Haridas S."/>
            <person name="Kipfer T."/>
            <person name="LaButti K."/>
            <person name="Lindquist E."/>
            <person name="Lipzen A."/>
            <person name="Maire R."/>
            <person name="Meier B."/>
            <person name="Mihaltcheva S."/>
            <person name="Molinier V."/>
            <person name="Murat C."/>
            <person name="Poggeler S."/>
            <person name="Quandt C.A."/>
            <person name="Sperisen C."/>
            <person name="Tritt A."/>
            <person name="Tisserant E."/>
            <person name="Crous P.W."/>
            <person name="Henrissat B."/>
            <person name="Nehls U."/>
            <person name="Egli S."/>
            <person name="Spatafora J.W."/>
            <person name="Grigoriev I.V."/>
            <person name="Martin F.M."/>
        </authorList>
    </citation>
    <scope>NUCLEOTIDE SEQUENCE [LARGE SCALE GENOMIC DNA]</scope>
    <source>
        <strain evidence="1 2">CBS 207.34</strain>
    </source>
</reference>
<dbReference type="EMBL" id="KV748854">
    <property type="protein sequence ID" value="OCL12613.1"/>
    <property type="molecule type" value="Genomic_DNA"/>
</dbReference>
<dbReference type="Proteomes" id="UP000250140">
    <property type="component" value="Unassembled WGS sequence"/>
</dbReference>
<evidence type="ECO:0000313" key="2">
    <source>
        <dbReference type="Proteomes" id="UP000250140"/>
    </source>
</evidence>
<proteinExistence type="predicted"/>